<evidence type="ECO:0000256" key="7">
    <source>
        <dbReference type="HAMAP-Rule" id="MF_00536"/>
    </source>
</evidence>
<keyword evidence="6 7" id="KW-0664">Pyridoxine biosynthesis</keyword>
<proteinExistence type="inferred from homology"/>
<comment type="catalytic activity">
    <reaction evidence="7">
        <text>4-(phosphooxy)-L-threonine + NAD(+) = 3-amino-2-oxopropyl phosphate + CO2 + NADH</text>
        <dbReference type="Rhea" id="RHEA:32275"/>
        <dbReference type="ChEBI" id="CHEBI:16526"/>
        <dbReference type="ChEBI" id="CHEBI:57279"/>
        <dbReference type="ChEBI" id="CHEBI:57540"/>
        <dbReference type="ChEBI" id="CHEBI:57945"/>
        <dbReference type="ChEBI" id="CHEBI:58452"/>
        <dbReference type="EC" id="1.1.1.262"/>
    </reaction>
</comment>
<dbReference type="NCBIfam" id="NF003699">
    <property type="entry name" value="PRK05312.1"/>
    <property type="match status" value="1"/>
</dbReference>
<feature type="binding site" evidence="7">
    <location>
        <position position="170"/>
    </location>
    <ligand>
        <name>a divalent metal cation</name>
        <dbReference type="ChEBI" id="CHEBI:60240"/>
        <note>ligand shared between dimeric partners</note>
    </ligand>
</feature>
<dbReference type="InterPro" id="IPR005255">
    <property type="entry name" value="PdxA_fam"/>
</dbReference>
<feature type="binding site" evidence="7">
    <location>
        <position position="278"/>
    </location>
    <ligand>
        <name>substrate</name>
    </ligand>
</feature>
<keyword evidence="7" id="KW-0862">Zinc</keyword>
<comment type="subcellular location">
    <subcellularLocation>
        <location evidence="7">Cytoplasm</location>
    </subcellularLocation>
</comment>
<comment type="miscellaneous">
    <text evidence="7">The active site is located at the dimer interface.</text>
</comment>
<keyword evidence="7" id="KW-0460">Magnesium</keyword>
<keyword evidence="9" id="KW-1185">Reference proteome</keyword>
<dbReference type="EC" id="1.1.1.262" evidence="7"/>
<dbReference type="Proteomes" id="UP001595444">
    <property type="component" value="Unassembled WGS sequence"/>
</dbReference>
<keyword evidence="3 7" id="KW-0521">NADP</keyword>
<feature type="binding site" evidence="7">
    <location>
        <position position="296"/>
    </location>
    <ligand>
        <name>substrate</name>
    </ligand>
</feature>
<evidence type="ECO:0000256" key="1">
    <source>
        <dbReference type="ARBA" id="ARBA00022490"/>
    </source>
</evidence>
<feature type="binding site" evidence="7">
    <location>
        <position position="139"/>
    </location>
    <ligand>
        <name>substrate</name>
    </ligand>
</feature>
<dbReference type="HAMAP" id="MF_00536">
    <property type="entry name" value="PdxA"/>
    <property type="match status" value="1"/>
</dbReference>
<dbReference type="SUPFAM" id="SSF53659">
    <property type="entry name" value="Isocitrate/Isopropylmalate dehydrogenase-like"/>
    <property type="match status" value="1"/>
</dbReference>
<keyword evidence="4 7" id="KW-0560">Oxidoreductase</keyword>
<feature type="binding site" evidence="7">
    <location>
        <position position="138"/>
    </location>
    <ligand>
        <name>substrate</name>
    </ligand>
</feature>
<comment type="similarity">
    <text evidence="7">Belongs to the PdxA family.</text>
</comment>
<name>A0ABV7D1E3_9PROT</name>
<accession>A0ABV7D1E3</accession>
<comment type="caution">
    <text evidence="8">The sequence shown here is derived from an EMBL/GenBank/DDBJ whole genome shotgun (WGS) entry which is preliminary data.</text>
</comment>
<feature type="binding site" evidence="7">
    <location>
        <position position="215"/>
    </location>
    <ligand>
        <name>a divalent metal cation</name>
        <dbReference type="ChEBI" id="CHEBI:60240"/>
        <note>ligand shared between dimeric partners</note>
    </ligand>
</feature>
<evidence type="ECO:0000313" key="8">
    <source>
        <dbReference type="EMBL" id="MFC3050974.1"/>
    </source>
</evidence>
<dbReference type="EMBL" id="JBHRSL010000002">
    <property type="protein sequence ID" value="MFC3050974.1"/>
    <property type="molecule type" value="Genomic_DNA"/>
</dbReference>
<evidence type="ECO:0000256" key="6">
    <source>
        <dbReference type="ARBA" id="ARBA00023096"/>
    </source>
</evidence>
<sequence length="334" mass="35625">MLSHAPQKPLAITMGEPAGVGPELITRLWRARNEHDLPPFVCCGAVDALKVYAPDIPYELVTDVSSVPLVFSSALPVFDISLQEPVQPGTPSPSNGKAVIAAIDAAVAMVLSGKVSGIVTAPIHKAVLYNCGFDAPGHTEYLARLCGMTDDSSVMMLAAQNLRVVPVTVHIALKDVPRALTADKIVHVGMVTAHDLKNRFGISNPRIAIAALNPHAGEDGAMGIEEATHIQPAVWALRDQGINVSKPLPADTLFHTDARINYDAVLCMYHDQALIPLKTIDFWGGVNITLGLPIIRTSPDHGTALPLAGKNTARHDSMLAAIKMAADMYEKQAR</sequence>
<reference evidence="9" key="1">
    <citation type="journal article" date="2019" name="Int. J. Syst. Evol. Microbiol.">
        <title>The Global Catalogue of Microorganisms (GCM) 10K type strain sequencing project: providing services to taxonomists for standard genome sequencing and annotation.</title>
        <authorList>
            <consortium name="The Broad Institute Genomics Platform"/>
            <consortium name="The Broad Institute Genome Sequencing Center for Infectious Disease"/>
            <person name="Wu L."/>
            <person name="Ma J."/>
        </authorList>
    </citation>
    <scope>NUCLEOTIDE SEQUENCE [LARGE SCALE GENOMIC DNA]</scope>
    <source>
        <strain evidence="9">KCTC 62164</strain>
    </source>
</reference>
<keyword evidence="5 7" id="KW-0520">NAD</keyword>
<gene>
    <name evidence="7 8" type="primary">pdxA</name>
    <name evidence="8" type="ORF">ACFOKA_03540</name>
</gene>
<feature type="binding site" evidence="7">
    <location>
        <position position="270"/>
    </location>
    <ligand>
        <name>a divalent metal cation</name>
        <dbReference type="ChEBI" id="CHEBI:60240"/>
        <note>ligand shared between dimeric partners</note>
    </ligand>
</feature>
<dbReference type="Gene3D" id="3.40.718.10">
    <property type="entry name" value="Isopropylmalate Dehydrogenase"/>
    <property type="match status" value="1"/>
</dbReference>
<dbReference type="RefSeq" id="WP_194212250.1">
    <property type="nucleotide sequence ID" value="NZ_CP061205.1"/>
</dbReference>
<comment type="cofactor">
    <cofactor evidence="7">
        <name>Zn(2+)</name>
        <dbReference type="ChEBI" id="CHEBI:29105"/>
    </cofactor>
    <cofactor evidence="7">
        <name>Mg(2+)</name>
        <dbReference type="ChEBI" id="CHEBI:18420"/>
    </cofactor>
    <cofactor evidence="7">
        <name>Co(2+)</name>
        <dbReference type="ChEBI" id="CHEBI:48828"/>
    </cofactor>
    <text evidence="7">Binds 1 divalent metal cation per subunit. Can use ions such as Zn(2+), Mg(2+) or Co(2+).</text>
</comment>
<keyword evidence="2 7" id="KW-0479">Metal-binding</keyword>
<dbReference type="PANTHER" id="PTHR30004:SF6">
    <property type="entry name" value="D-THREONATE 4-PHOSPHATE DEHYDROGENASE"/>
    <property type="match status" value="1"/>
</dbReference>
<comment type="subunit">
    <text evidence="7">Homodimer.</text>
</comment>
<dbReference type="PANTHER" id="PTHR30004">
    <property type="entry name" value="4-HYDROXYTHREONINE-4-PHOSPHATE DEHYDROGENASE"/>
    <property type="match status" value="1"/>
</dbReference>
<feature type="binding site" evidence="7">
    <location>
        <position position="287"/>
    </location>
    <ligand>
        <name>substrate</name>
    </ligand>
</feature>
<comment type="function">
    <text evidence="7">Catalyzes the NAD(P)-dependent oxidation of 4-(phosphooxy)-L-threonine (HTP) into 2-amino-3-oxo-4-(phosphooxy)butyric acid which spontaneously decarboxylates to form 3-amino-2-oxopropyl phosphate (AHAP).</text>
</comment>
<keyword evidence="1 7" id="KW-0963">Cytoplasm</keyword>
<dbReference type="GO" id="GO:0050570">
    <property type="term" value="F:4-hydroxythreonine-4-phosphate dehydrogenase activity"/>
    <property type="evidence" value="ECO:0007669"/>
    <property type="project" value="UniProtKB-EC"/>
</dbReference>
<protein>
    <recommendedName>
        <fullName evidence="7">4-hydroxythreonine-4-phosphate dehydrogenase</fullName>
        <ecNumber evidence="7">1.1.1.262</ecNumber>
    </recommendedName>
    <alternativeName>
        <fullName evidence="7">4-(phosphohydroxy)-L-threonine dehydrogenase</fullName>
    </alternativeName>
</protein>
<keyword evidence="7" id="KW-0170">Cobalt</keyword>
<dbReference type="InterPro" id="IPR037510">
    <property type="entry name" value="PdxA"/>
</dbReference>
<evidence type="ECO:0000256" key="3">
    <source>
        <dbReference type="ARBA" id="ARBA00022857"/>
    </source>
</evidence>
<dbReference type="NCBIfam" id="TIGR00557">
    <property type="entry name" value="pdxA"/>
    <property type="match status" value="1"/>
</dbReference>
<organism evidence="8 9">
    <name type="scientific">Kordiimonas pumila</name>
    <dbReference type="NCBI Taxonomy" id="2161677"/>
    <lineage>
        <taxon>Bacteria</taxon>
        <taxon>Pseudomonadati</taxon>
        <taxon>Pseudomonadota</taxon>
        <taxon>Alphaproteobacteria</taxon>
        <taxon>Kordiimonadales</taxon>
        <taxon>Kordiimonadaceae</taxon>
        <taxon>Kordiimonas</taxon>
    </lineage>
</organism>
<comment type="pathway">
    <text evidence="7">Cofactor biosynthesis; pyridoxine 5'-phosphate biosynthesis; pyridoxine 5'-phosphate from D-erythrose 4-phosphate: step 4/5.</text>
</comment>
<evidence type="ECO:0000256" key="2">
    <source>
        <dbReference type="ARBA" id="ARBA00022723"/>
    </source>
</evidence>
<evidence type="ECO:0000256" key="4">
    <source>
        <dbReference type="ARBA" id="ARBA00023002"/>
    </source>
</evidence>
<dbReference type="Pfam" id="PF04166">
    <property type="entry name" value="PdxA"/>
    <property type="match status" value="1"/>
</dbReference>
<evidence type="ECO:0000256" key="5">
    <source>
        <dbReference type="ARBA" id="ARBA00023027"/>
    </source>
</evidence>
<evidence type="ECO:0000313" key="9">
    <source>
        <dbReference type="Proteomes" id="UP001595444"/>
    </source>
</evidence>